<dbReference type="FunFam" id="3.40.309.10:FF:000009">
    <property type="entry name" value="Aldehyde dehydrogenase A"/>
    <property type="match status" value="1"/>
</dbReference>
<evidence type="ECO:0000256" key="3">
    <source>
        <dbReference type="PROSITE-ProRule" id="PRU10007"/>
    </source>
</evidence>
<evidence type="ECO:0000256" key="2">
    <source>
        <dbReference type="ARBA" id="ARBA00023002"/>
    </source>
</evidence>
<dbReference type="InterPro" id="IPR016161">
    <property type="entry name" value="Ald_DH/histidinol_DH"/>
</dbReference>
<dbReference type="Gene3D" id="3.40.605.10">
    <property type="entry name" value="Aldehyde Dehydrogenase, Chain A, domain 1"/>
    <property type="match status" value="1"/>
</dbReference>
<accession>A0A495JAL0</accession>
<dbReference type="Pfam" id="PF00171">
    <property type="entry name" value="Aldedh"/>
    <property type="match status" value="1"/>
</dbReference>
<dbReference type="InterPro" id="IPR016160">
    <property type="entry name" value="Ald_DH_CS_CYS"/>
</dbReference>
<feature type="domain" description="Aldehyde dehydrogenase" evidence="5">
    <location>
        <begin position="23"/>
        <end position="468"/>
    </location>
</feature>
<dbReference type="FunFam" id="3.40.605.10:FF:000007">
    <property type="entry name" value="NAD/NADP-dependent betaine aldehyde dehydrogenase"/>
    <property type="match status" value="1"/>
</dbReference>
<dbReference type="InterPro" id="IPR029510">
    <property type="entry name" value="Ald_DH_CS_GLU"/>
</dbReference>
<dbReference type="SUPFAM" id="SSF53720">
    <property type="entry name" value="ALDH-like"/>
    <property type="match status" value="1"/>
</dbReference>
<feature type="active site" evidence="3">
    <location>
        <position position="246"/>
    </location>
</feature>
<proteinExistence type="inferred from homology"/>
<reference evidence="6 7" key="1">
    <citation type="submission" date="2018-10" db="EMBL/GenBank/DDBJ databases">
        <title>Sequencing the genomes of 1000 actinobacteria strains.</title>
        <authorList>
            <person name="Klenk H.-P."/>
        </authorList>
    </citation>
    <scope>NUCLEOTIDE SEQUENCE [LARGE SCALE GENOMIC DNA]</scope>
    <source>
        <strain evidence="6 7">DSM 45175</strain>
    </source>
</reference>
<gene>
    <name evidence="6" type="ORF">BDK92_0175</name>
</gene>
<comment type="similarity">
    <text evidence="1 4">Belongs to the aldehyde dehydrogenase family.</text>
</comment>
<evidence type="ECO:0000259" key="5">
    <source>
        <dbReference type="Pfam" id="PF00171"/>
    </source>
</evidence>
<organism evidence="6 7">
    <name type="scientific">Micromonospora pisi</name>
    <dbReference type="NCBI Taxonomy" id="589240"/>
    <lineage>
        <taxon>Bacteria</taxon>
        <taxon>Bacillati</taxon>
        <taxon>Actinomycetota</taxon>
        <taxon>Actinomycetes</taxon>
        <taxon>Micromonosporales</taxon>
        <taxon>Micromonosporaceae</taxon>
        <taxon>Micromonospora</taxon>
    </lineage>
</organism>
<sequence>MSAFALSVPVTATVAGEPHPTRSTFDVVNPATGEVFAVAPDASAADVDAAVKAAHNAFAAWRSDPAARRAALHAAADALTTARDEIAPVLTAEQGKPLAESAREVTTAAAYFRYYADMELGRQVIRDDADALVQIVHRPLGAAAIIAPWNFPLIIAAAKIAPALSAGNTVVLKPSPFTPLSSLRIGEVLRGVLPPGVFNVLSGGDKAGAAMTEHPLIRKISFTGSTATGKAIAAAAAADLKRTTLELGGNDAAIILADADPTAVAAGIFARAFSNTGQVCVAPKRVYVPEKLRAQVVEAFAELARNARIGDGTDPATQYGPLNNRPQRDRVAELVGDAVRRGATVAAGGAEIEGKGFFYQPTILTDISDGVRIVDEEQFGPALPIIGYRDVEDALARANATHFGLGGSVWGGDPEQALAVAERMEAGMTWVNTHTATSFDQPFAGIKWSGVGVENGRWGLEGFTEMQVIHHARAAKIAAQR</sequence>
<keyword evidence="7" id="KW-1185">Reference proteome</keyword>
<dbReference type="InterPro" id="IPR015590">
    <property type="entry name" value="Aldehyde_DH_dom"/>
</dbReference>
<evidence type="ECO:0000256" key="1">
    <source>
        <dbReference type="ARBA" id="ARBA00009986"/>
    </source>
</evidence>
<dbReference type="EMBL" id="RBKT01000001">
    <property type="protein sequence ID" value="RKR85957.1"/>
    <property type="molecule type" value="Genomic_DNA"/>
</dbReference>
<dbReference type="InterPro" id="IPR016162">
    <property type="entry name" value="Ald_DH_N"/>
</dbReference>
<name>A0A495JAL0_9ACTN</name>
<dbReference type="PANTHER" id="PTHR11699">
    <property type="entry name" value="ALDEHYDE DEHYDROGENASE-RELATED"/>
    <property type="match status" value="1"/>
</dbReference>
<keyword evidence="2 4" id="KW-0560">Oxidoreductase</keyword>
<evidence type="ECO:0000313" key="6">
    <source>
        <dbReference type="EMBL" id="RKR85957.1"/>
    </source>
</evidence>
<evidence type="ECO:0000313" key="7">
    <source>
        <dbReference type="Proteomes" id="UP000277671"/>
    </source>
</evidence>
<dbReference type="GO" id="GO:0016620">
    <property type="term" value="F:oxidoreductase activity, acting on the aldehyde or oxo group of donors, NAD or NADP as acceptor"/>
    <property type="evidence" value="ECO:0007669"/>
    <property type="project" value="InterPro"/>
</dbReference>
<protein>
    <submittedName>
        <fullName evidence="6">Acyl-CoA reductase-like NAD-dependent aldehyde dehydrogenase</fullName>
    </submittedName>
</protein>
<dbReference type="PROSITE" id="PS00687">
    <property type="entry name" value="ALDEHYDE_DEHYDR_GLU"/>
    <property type="match status" value="1"/>
</dbReference>
<evidence type="ECO:0000256" key="4">
    <source>
        <dbReference type="RuleBase" id="RU003345"/>
    </source>
</evidence>
<dbReference type="InterPro" id="IPR016163">
    <property type="entry name" value="Ald_DH_C"/>
</dbReference>
<comment type="caution">
    <text evidence="6">The sequence shown here is derived from an EMBL/GenBank/DDBJ whole genome shotgun (WGS) entry which is preliminary data.</text>
</comment>
<dbReference type="Gene3D" id="3.40.309.10">
    <property type="entry name" value="Aldehyde Dehydrogenase, Chain A, domain 2"/>
    <property type="match status" value="1"/>
</dbReference>
<dbReference type="AlphaFoldDB" id="A0A495JAL0"/>
<dbReference type="PROSITE" id="PS00070">
    <property type="entry name" value="ALDEHYDE_DEHYDR_CYS"/>
    <property type="match status" value="1"/>
</dbReference>
<dbReference type="Proteomes" id="UP000277671">
    <property type="component" value="Unassembled WGS sequence"/>
</dbReference>